<dbReference type="Pfam" id="PF00071">
    <property type="entry name" value="Ras"/>
    <property type="match status" value="1"/>
</dbReference>
<evidence type="ECO:0000256" key="2">
    <source>
        <dbReference type="ARBA" id="ARBA00023134"/>
    </source>
</evidence>
<dbReference type="GO" id="GO:0007165">
    <property type="term" value="P:signal transduction"/>
    <property type="evidence" value="ECO:0007669"/>
    <property type="project" value="InterPro"/>
</dbReference>
<keyword evidence="4" id="KW-1133">Transmembrane helix</keyword>
<dbReference type="EMBL" id="CM010724">
    <property type="protein sequence ID" value="RZC79927.1"/>
    <property type="molecule type" value="Genomic_DNA"/>
</dbReference>
<dbReference type="GO" id="GO:0003924">
    <property type="term" value="F:GTPase activity"/>
    <property type="evidence" value="ECO:0007669"/>
    <property type="project" value="InterPro"/>
</dbReference>
<sequence length="278" mass="31223">MFRYLTVLYHIIVLCLILIFQSQILLAIIRLLIYFILSHIQMESRILIIGSRKTGKTTLPDSVNAHLHENSDDYTVDFQTREDGNLRFICRETSDPKFVNYWNFDGFVVIFDLTNMSSYKDARRIRRELTSMVVKPIVLVANKNDLPTTVHGITADREFKVSLFFISAKKNRDVQKPFRSLARSIIRKPSLMFNAIAADEDVNAADEETDIATPDAADSILSTPTSPANTVNSILSTPTATANTPTNNARDLIGSSLSAGVPESTPKKLARRRRGTEN</sequence>
<dbReference type="SMART" id="SM00176">
    <property type="entry name" value="RAN"/>
    <property type="match status" value="1"/>
</dbReference>
<evidence type="ECO:0000313" key="6">
    <source>
        <dbReference type="Proteomes" id="UP000316621"/>
    </source>
</evidence>
<name>A0A4Y7L4Q8_PAPSO</name>
<gene>
    <name evidence="5" type="ORF">C5167_042503</name>
</gene>
<dbReference type="InterPro" id="IPR001806">
    <property type="entry name" value="Small_GTPase"/>
</dbReference>
<dbReference type="PRINTS" id="PR00449">
    <property type="entry name" value="RASTRNSFRMNG"/>
</dbReference>
<proteinExistence type="predicted"/>
<keyword evidence="1" id="KW-0547">Nucleotide-binding</keyword>
<organism evidence="5 6">
    <name type="scientific">Papaver somniferum</name>
    <name type="common">Opium poppy</name>
    <dbReference type="NCBI Taxonomy" id="3469"/>
    <lineage>
        <taxon>Eukaryota</taxon>
        <taxon>Viridiplantae</taxon>
        <taxon>Streptophyta</taxon>
        <taxon>Embryophyta</taxon>
        <taxon>Tracheophyta</taxon>
        <taxon>Spermatophyta</taxon>
        <taxon>Magnoliopsida</taxon>
        <taxon>Ranunculales</taxon>
        <taxon>Papaveraceae</taxon>
        <taxon>Papaveroideae</taxon>
        <taxon>Papaver</taxon>
    </lineage>
</organism>
<dbReference type="SMART" id="SM00175">
    <property type="entry name" value="RAB"/>
    <property type="match status" value="1"/>
</dbReference>
<dbReference type="GO" id="GO:0016020">
    <property type="term" value="C:membrane"/>
    <property type="evidence" value="ECO:0007669"/>
    <property type="project" value="InterPro"/>
</dbReference>
<reference evidence="5 6" key="1">
    <citation type="journal article" date="2018" name="Science">
        <title>The opium poppy genome and morphinan production.</title>
        <authorList>
            <person name="Guo L."/>
            <person name="Winzer T."/>
            <person name="Yang X."/>
            <person name="Li Y."/>
            <person name="Ning Z."/>
            <person name="He Z."/>
            <person name="Teodor R."/>
            <person name="Lu Y."/>
            <person name="Bowser T.A."/>
            <person name="Graham I.A."/>
            <person name="Ye K."/>
        </authorList>
    </citation>
    <scope>NUCLEOTIDE SEQUENCE [LARGE SCALE GENOMIC DNA]</scope>
    <source>
        <strain evidence="6">cv. HN1</strain>
        <tissue evidence="5">Leaves</tissue>
    </source>
</reference>
<dbReference type="Proteomes" id="UP000316621">
    <property type="component" value="Chromosome 10"/>
</dbReference>
<dbReference type="SUPFAM" id="SSF52540">
    <property type="entry name" value="P-loop containing nucleoside triphosphate hydrolases"/>
    <property type="match status" value="1"/>
</dbReference>
<feature type="transmembrane region" description="Helical" evidence="4">
    <location>
        <begin position="6"/>
        <end position="37"/>
    </location>
</feature>
<dbReference type="InterPro" id="IPR027417">
    <property type="entry name" value="P-loop_NTPase"/>
</dbReference>
<feature type="compositionally biased region" description="Basic residues" evidence="3">
    <location>
        <begin position="268"/>
        <end position="278"/>
    </location>
</feature>
<evidence type="ECO:0000313" key="5">
    <source>
        <dbReference type="EMBL" id="RZC79927.1"/>
    </source>
</evidence>
<dbReference type="Gene3D" id="3.40.50.300">
    <property type="entry name" value="P-loop containing nucleotide triphosphate hydrolases"/>
    <property type="match status" value="1"/>
</dbReference>
<feature type="region of interest" description="Disordered" evidence="3">
    <location>
        <begin position="217"/>
        <end position="278"/>
    </location>
</feature>
<dbReference type="PANTHER" id="PTHR24070">
    <property type="entry name" value="RAS, DI-RAS, AND RHEB FAMILY MEMBERS OF SMALL GTPASE SUPERFAMILY"/>
    <property type="match status" value="1"/>
</dbReference>
<keyword evidence="4" id="KW-0472">Membrane</keyword>
<accession>A0A4Y7L4Q8</accession>
<evidence type="ECO:0000256" key="4">
    <source>
        <dbReference type="SAM" id="Phobius"/>
    </source>
</evidence>
<dbReference type="GO" id="GO:0005525">
    <property type="term" value="F:GTP binding"/>
    <property type="evidence" value="ECO:0007669"/>
    <property type="project" value="UniProtKB-KW"/>
</dbReference>
<keyword evidence="4" id="KW-0812">Transmembrane</keyword>
<protein>
    <submittedName>
        <fullName evidence="5">Uncharacterized protein</fullName>
    </submittedName>
</protein>
<dbReference type="Gramene" id="RZC79927">
    <property type="protein sequence ID" value="RZC79927"/>
    <property type="gene ID" value="C5167_042503"/>
</dbReference>
<evidence type="ECO:0000256" key="3">
    <source>
        <dbReference type="SAM" id="MobiDB-lite"/>
    </source>
</evidence>
<dbReference type="STRING" id="3469.A0A4Y7L4Q8"/>
<dbReference type="SMART" id="SM00173">
    <property type="entry name" value="RAS"/>
    <property type="match status" value="1"/>
</dbReference>
<keyword evidence="6" id="KW-1185">Reference proteome</keyword>
<feature type="compositionally biased region" description="Polar residues" evidence="3">
    <location>
        <begin position="220"/>
        <end position="236"/>
    </location>
</feature>
<dbReference type="InterPro" id="IPR020849">
    <property type="entry name" value="Small_GTPase_Ras-type"/>
</dbReference>
<dbReference type="AlphaFoldDB" id="A0A4Y7L4Q8"/>
<feature type="compositionally biased region" description="Low complexity" evidence="3">
    <location>
        <begin position="237"/>
        <end position="249"/>
    </location>
</feature>
<evidence type="ECO:0000256" key="1">
    <source>
        <dbReference type="ARBA" id="ARBA00022741"/>
    </source>
</evidence>
<keyword evidence="2" id="KW-0342">GTP-binding</keyword>